<dbReference type="Pfam" id="PF16819">
    <property type="entry name" value="DUF5074"/>
    <property type="match status" value="1"/>
</dbReference>
<accession>A0ABP8LRH9</accession>
<proteinExistence type="predicted"/>
<feature type="signal peptide" evidence="1">
    <location>
        <begin position="1"/>
        <end position="22"/>
    </location>
</feature>
<dbReference type="InterPro" id="IPR011048">
    <property type="entry name" value="Haem_d1_sf"/>
</dbReference>
<dbReference type="PANTHER" id="PTHR47197:SF3">
    <property type="entry name" value="DIHYDRO-HEME D1 DEHYDROGENASE"/>
    <property type="match status" value="1"/>
</dbReference>
<keyword evidence="3" id="KW-1185">Reference proteome</keyword>
<dbReference type="InterPro" id="IPR031815">
    <property type="entry name" value="DUF5074"/>
</dbReference>
<dbReference type="PANTHER" id="PTHR47197">
    <property type="entry name" value="PROTEIN NIRF"/>
    <property type="match status" value="1"/>
</dbReference>
<evidence type="ECO:0008006" key="4">
    <source>
        <dbReference type="Google" id="ProtNLM"/>
    </source>
</evidence>
<comment type="caution">
    <text evidence="2">The sequence shown here is derived from an EMBL/GenBank/DDBJ whole genome shotgun (WGS) entry which is preliminary data.</text>
</comment>
<evidence type="ECO:0000313" key="2">
    <source>
        <dbReference type="EMBL" id="GAA4433762.1"/>
    </source>
</evidence>
<name>A0ABP8LRH9_9BACT</name>
<keyword evidence="1" id="KW-0732">Signal</keyword>
<dbReference type="Gene3D" id="2.130.10.10">
    <property type="entry name" value="YVTN repeat-like/Quinoprotein amine dehydrogenase"/>
    <property type="match status" value="1"/>
</dbReference>
<dbReference type="InterPro" id="IPR015943">
    <property type="entry name" value="WD40/YVTN_repeat-like_dom_sf"/>
</dbReference>
<evidence type="ECO:0000256" key="1">
    <source>
        <dbReference type="SAM" id="SignalP"/>
    </source>
</evidence>
<dbReference type="PROSITE" id="PS51257">
    <property type="entry name" value="PROKAR_LIPOPROTEIN"/>
    <property type="match status" value="1"/>
</dbReference>
<feature type="chain" id="PRO_5045235146" description="40-residue YVTN family beta-propeller repeat-containing protein" evidence="1">
    <location>
        <begin position="23"/>
        <end position="373"/>
    </location>
</feature>
<protein>
    <recommendedName>
        <fullName evidence="4">40-residue YVTN family beta-propeller repeat-containing protein</fullName>
    </recommendedName>
</protein>
<dbReference type="SUPFAM" id="SSF51004">
    <property type="entry name" value="C-terminal (heme d1) domain of cytochrome cd1-nitrite reductase"/>
    <property type="match status" value="1"/>
</dbReference>
<evidence type="ECO:0000313" key="3">
    <source>
        <dbReference type="Proteomes" id="UP001500552"/>
    </source>
</evidence>
<organism evidence="2 3">
    <name type="scientific">Pontibacter saemangeumensis</name>
    <dbReference type="NCBI Taxonomy" id="1084525"/>
    <lineage>
        <taxon>Bacteria</taxon>
        <taxon>Pseudomonadati</taxon>
        <taxon>Bacteroidota</taxon>
        <taxon>Cytophagia</taxon>
        <taxon>Cytophagales</taxon>
        <taxon>Hymenobacteraceae</taxon>
        <taxon>Pontibacter</taxon>
    </lineage>
</organism>
<dbReference type="Proteomes" id="UP001500552">
    <property type="component" value="Unassembled WGS sequence"/>
</dbReference>
<sequence length="373" mass="40039">MHQTMKKINLFRRFLAAAVLLAGSLGFTGCDSDDEEVDPVTETEVRGPYDQQGVFILNEGNFETPNGSVSFLSDSAGHAVVNNITQKANDNRLLGDVVMDLDLLGERAYIVANNSNKLEVVNAFSFKTEGIVDLKQPRHFTVASSDKGYVTEWVEYGQPGQVSVIDLNSLKVVKTIPVGPQPEELLVVDGKLYVAISGADVVTVIDVTTDAVEQSIQLTDGPAELELDMKNKLWVLAKGKTVYNDDWSVNYGETTPGALVSVNTANNTVVSTLTLGSNQATPDNLAISGDGGKLYYNYQGGTFEQSTSATSLSTTPLINRSFYGLGVDPDNGYIYGGDENGFAGDGTVYIYQPDGTKVNEVKVGIGPNGFVFN</sequence>
<dbReference type="EMBL" id="BAABHC010000014">
    <property type="protein sequence ID" value="GAA4433762.1"/>
    <property type="molecule type" value="Genomic_DNA"/>
</dbReference>
<dbReference type="InterPro" id="IPR051200">
    <property type="entry name" value="Host-pathogen_enzymatic-act"/>
</dbReference>
<gene>
    <name evidence="2" type="ORF">GCM10023188_23740</name>
</gene>
<reference evidence="3" key="1">
    <citation type="journal article" date="2019" name="Int. J. Syst. Evol. Microbiol.">
        <title>The Global Catalogue of Microorganisms (GCM) 10K type strain sequencing project: providing services to taxonomists for standard genome sequencing and annotation.</title>
        <authorList>
            <consortium name="The Broad Institute Genomics Platform"/>
            <consortium name="The Broad Institute Genome Sequencing Center for Infectious Disease"/>
            <person name="Wu L."/>
            <person name="Ma J."/>
        </authorList>
    </citation>
    <scope>NUCLEOTIDE SEQUENCE [LARGE SCALE GENOMIC DNA]</scope>
    <source>
        <strain evidence="3">JCM 17926</strain>
    </source>
</reference>